<accession>A0A5A7Q0Y3</accession>
<evidence type="ECO:0000313" key="1">
    <source>
        <dbReference type="EMBL" id="GER38546.1"/>
    </source>
</evidence>
<keyword evidence="1" id="KW-0223">Dioxygenase</keyword>
<organism evidence="1 2">
    <name type="scientific">Striga asiatica</name>
    <name type="common">Asiatic witchweed</name>
    <name type="synonym">Buchnera asiatica</name>
    <dbReference type="NCBI Taxonomy" id="4170"/>
    <lineage>
        <taxon>Eukaryota</taxon>
        <taxon>Viridiplantae</taxon>
        <taxon>Streptophyta</taxon>
        <taxon>Embryophyta</taxon>
        <taxon>Tracheophyta</taxon>
        <taxon>Spermatophyta</taxon>
        <taxon>Magnoliopsida</taxon>
        <taxon>eudicotyledons</taxon>
        <taxon>Gunneridae</taxon>
        <taxon>Pentapetalae</taxon>
        <taxon>asterids</taxon>
        <taxon>lamiids</taxon>
        <taxon>Lamiales</taxon>
        <taxon>Orobanchaceae</taxon>
        <taxon>Buchnereae</taxon>
        <taxon>Striga</taxon>
    </lineage>
</organism>
<keyword evidence="1" id="KW-0560">Oxidoreductase</keyword>
<dbReference type="OrthoDB" id="4062651at2759"/>
<dbReference type="AlphaFoldDB" id="A0A5A7Q0Y3"/>
<protein>
    <submittedName>
        <fullName evidence="1">Alpha-ketoglutarate-dependent dioxygenase AlkB</fullName>
    </submittedName>
</protein>
<sequence>MTVSRATCLAKTKTAWLLIDRNHSTSFRSVDGFQHFDNFVHFGPLVWACIPTSFHHICKRARAASRNFGPQVPSSKIKCHLHNYFESKLFSPVLNEVRLQGTSWKIFHNNTADVTWHAYLTVFGLNVKT</sequence>
<gene>
    <name evidence="1" type="ORF">STAS_15080</name>
</gene>
<reference evidence="2" key="1">
    <citation type="journal article" date="2019" name="Curr. Biol.">
        <title>Genome Sequence of Striga asiatica Provides Insight into the Evolution of Plant Parasitism.</title>
        <authorList>
            <person name="Yoshida S."/>
            <person name="Kim S."/>
            <person name="Wafula E.K."/>
            <person name="Tanskanen J."/>
            <person name="Kim Y.M."/>
            <person name="Honaas L."/>
            <person name="Yang Z."/>
            <person name="Spallek T."/>
            <person name="Conn C.E."/>
            <person name="Ichihashi Y."/>
            <person name="Cheong K."/>
            <person name="Cui S."/>
            <person name="Der J.P."/>
            <person name="Gundlach H."/>
            <person name="Jiao Y."/>
            <person name="Hori C."/>
            <person name="Ishida J.K."/>
            <person name="Kasahara H."/>
            <person name="Kiba T."/>
            <person name="Kim M.S."/>
            <person name="Koo N."/>
            <person name="Laohavisit A."/>
            <person name="Lee Y.H."/>
            <person name="Lumba S."/>
            <person name="McCourt P."/>
            <person name="Mortimer J.C."/>
            <person name="Mutuku J.M."/>
            <person name="Nomura T."/>
            <person name="Sasaki-Sekimoto Y."/>
            <person name="Seto Y."/>
            <person name="Wang Y."/>
            <person name="Wakatake T."/>
            <person name="Sakakibara H."/>
            <person name="Demura T."/>
            <person name="Yamaguchi S."/>
            <person name="Yoneyama K."/>
            <person name="Manabe R.I."/>
            <person name="Nelson D.C."/>
            <person name="Schulman A.H."/>
            <person name="Timko M.P."/>
            <person name="dePamphilis C.W."/>
            <person name="Choi D."/>
            <person name="Shirasu K."/>
        </authorList>
    </citation>
    <scope>NUCLEOTIDE SEQUENCE [LARGE SCALE GENOMIC DNA]</scope>
    <source>
        <strain evidence="2">cv. UVA1</strain>
    </source>
</reference>
<comment type="caution">
    <text evidence="1">The sequence shown here is derived from an EMBL/GenBank/DDBJ whole genome shotgun (WGS) entry which is preliminary data.</text>
</comment>
<evidence type="ECO:0000313" key="2">
    <source>
        <dbReference type="Proteomes" id="UP000325081"/>
    </source>
</evidence>
<proteinExistence type="predicted"/>
<keyword evidence="2" id="KW-1185">Reference proteome</keyword>
<dbReference type="GO" id="GO:0051213">
    <property type="term" value="F:dioxygenase activity"/>
    <property type="evidence" value="ECO:0007669"/>
    <property type="project" value="UniProtKB-KW"/>
</dbReference>
<dbReference type="EMBL" id="BKCP01005516">
    <property type="protein sequence ID" value="GER38546.1"/>
    <property type="molecule type" value="Genomic_DNA"/>
</dbReference>
<dbReference type="Proteomes" id="UP000325081">
    <property type="component" value="Unassembled WGS sequence"/>
</dbReference>
<name>A0A5A7Q0Y3_STRAF</name>